<feature type="non-terminal residue" evidence="6">
    <location>
        <position position="108"/>
    </location>
</feature>
<evidence type="ECO:0000313" key="7">
    <source>
        <dbReference type="EnsemblMetazoa" id="ISCW011389-PA"/>
    </source>
</evidence>
<dbReference type="VEuPathDB" id="VectorBase:ISCP_005185"/>
<accession>B7Q481</accession>
<dbReference type="OrthoDB" id="1732682at2759"/>
<dbReference type="GO" id="GO:0004021">
    <property type="term" value="F:L-alanine:2-oxoglutarate aminotransferase activity"/>
    <property type="evidence" value="ECO:0007669"/>
    <property type="project" value="UniProtKB-EC"/>
</dbReference>
<keyword evidence="8" id="KW-1185">Reference proteome</keyword>
<feature type="non-terminal residue" evidence="6">
    <location>
        <position position="1"/>
    </location>
</feature>
<dbReference type="VEuPathDB" id="VectorBase:ISCW011389"/>
<evidence type="ECO:0000256" key="4">
    <source>
        <dbReference type="ARBA" id="ARBA00022679"/>
    </source>
</evidence>
<dbReference type="HOGENOM" id="CLU_2203536_0_0_1"/>
<dbReference type="VEuPathDB" id="VectorBase:ISCI011389"/>
<evidence type="ECO:0000256" key="5">
    <source>
        <dbReference type="ARBA" id="ARBA00022898"/>
    </source>
</evidence>
<dbReference type="Proteomes" id="UP000001555">
    <property type="component" value="Unassembled WGS sequence"/>
</dbReference>
<evidence type="ECO:0000313" key="6">
    <source>
        <dbReference type="EMBL" id="EEC13653.1"/>
    </source>
</evidence>
<keyword evidence="4 6" id="KW-0808">Transferase</keyword>
<sequence>GLCCGYFEIVNLNKKDKAKLLKAGAEVKASSLAQVALDCLVKPPKPGEPSYDIYREEKRMTLEALKEKAELVHDRLNSIEGFYCSPLQGAMAAFPRVSLPQRAIDKAK</sequence>
<keyword evidence="3 6" id="KW-0032">Aminotransferase</keyword>
<evidence type="ECO:0000256" key="2">
    <source>
        <dbReference type="ARBA" id="ARBA00011738"/>
    </source>
</evidence>
<comment type="subunit">
    <text evidence="2">Homodimer.</text>
</comment>
<dbReference type="STRING" id="6945.B7Q481"/>
<reference evidence="7" key="2">
    <citation type="submission" date="2020-05" db="UniProtKB">
        <authorList>
            <consortium name="EnsemblMetazoa"/>
        </authorList>
    </citation>
    <scope>IDENTIFICATION</scope>
    <source>
        <strain evidence="7">wikel</strain>
    </source>
</reference>
<dbReference type="Gene3D" id="3.90.1150.10">
    <property type="entry name" value="Aspartate Aminotransferase, domain 1"/>
    <property type="match status" value="1"/>
</dbReference>
<evidence type="ECO:0000313" key="8">
    <source>
        <dbReference type="Proteomes" id="UP000001555"/>
    </source>
</evidence>
<dbReference type="InterPro" id="IPR015422">
    <property type="entry name" value="PyrdxlP-dep_Trfase_small"/>
</dbReference>
<dbReference type="EMBL" id="ABJB010517437">
    <property type="status" value="NOT_ANNOTATED_CDS"/>
    <property type="molecule type" value="Genomic_DNA"/>
</dbReference>
<dbReference type="PANTHER" id="PTHR11751">
    <property type="entry name" value="ALANINE AMINOTRANSFERASE"/>
    <property type="match status" value="1"/>
</dbReference>
<evidence type="ECO:0000256" key="1">
    <source>
        <dbReference type="ARBA" id="ARBA00001933"/>
    </source>
</evidence>
<reference evidence="6 8" key="1">
    <citation type="submission" date="2008-03" db="EMBL/GenBank/DDBJ databases">
        <title>Annotation of Ixodes scapularis.</title>
        <authorList>
            <consortium name="Ixodes scapularis Genome Project Consortium"/>
            <person name="Caler E."/>
            <person name="Hannick L.I."/>
            <person name="Bidwell S."/>
            <person name="Joardar V."/>
            <person name="Thiagarajan M."/>
            <person name="Amedeo P."/>
            <person name="Galinsky K.J."/>
            <person name="Schobel S."/>
            <person name="Inman J."/>
            <person name="Hostetler J."/>
            <person name="Miller J."/>
            <person name="Hammond M."/>
            <person name="Megy K."/>
            <person name="Lawson D."/>
            <person name="Kodira C."/>
            <person name="Sutton G."/>
            <person name="Meyer J."/>
            <person name="Hill C.A."/>
            <person name="Birren B."/>
            <person name="Nene V."/>
            <person name="Collins F."/>
            <person name="Alarcon-Chaidez F."/>
            <person name="Wikel S."/>
            <person name="Strausberg R."/>
        </authorList>
    </citation>
    <scope>NUCLEOTIDE SEQUENCE [LARGE SCALE GENOMIC DNA]</scope>
    <source>
        <strain evidence="8">Wikel</strain>
        <strain evidence="6">Wikel colony</strain>
    </source>
</reference>
<evidence type="ECO:0000256" key="3">
    <source>
        <dbReference type="ARBA" id="ARBA00022576"/>
    </source>
</evidence>
<dbReference type="EMBL" id="DS853698">
    <property type="protein sequence ID" value="EEC13653.1"/>
    <property type="molecule type" value="Genomic_DNA"/>
</dbReference>
<keyword evidence="5" id="KW-0663">Pyridoxal phosphate</keyword>
<proteinExistence type="predicted"/>
<protein>
    <submittedName>
        <fullName evidence="6 7">Alanine aminotransferase, putative</fullName>
        <ecNumber evidence="6">2.6.1.2</ecNumber>
    </submittedName>
</protein>
<dbReference type="PaxDb" id="6945-B7Q481"/>
<dbReference type="EnsemblMetazoa" id="ISCW011389-RA">
    <property type="protein sequence ID" value="ISCW011389-PA"/>
    <property type="gene ID" value="ISCW011389"/>
</dbReference>
<dbReference type="PANTHER" id="PTHR11751:SF29">
    <property type="entry name" value="ALANINE TRANSAMINASE"/>
    <property type="match status" value="1"/>
</dbReference>
<comment type="cofactor">
    <cofactor evidence="1">
        <name>pyridoxal 5'-phosphate</name>
        <dbReference type="ChEBI" id="CHEBI:597326"/>
    </cofactor>
</comment>
<gene>
    <name evidence="6" type="ORF">IscW_ISCW011389</name>
</gene>
<dbReference type="InterPro" id="IPR015424">
    <property type="entry name" value="PyrdxlP-dep_Trfase"/>
</dbReference>
<dbReference type="SUPFAM" id="SSF53383">
    <property type="entry name" value="PLP-dependent transferases"/>
    <property type="match status" value="1"/>
</dbReference>
<organism>
    <name type="scientific">Ixodes scapularis</name>
    <name type="common">Black-legged tick</name>
    <name type="synonym">Deer tick</name>
    <dbReference type="NCBI Taxonomy" id="6945"/>
    <lineage>
        <taxon>Eukaryota</taxon>
        <taxon>Metazoa</taxon>
        <taxon>Ecdysozoa</taxon>
        <taxon>Arthropoda</taxon>
        <taxon>Chelicerata</taxon>
        <taxon>Arachnida</taxon>
        <taxon>Acari</taxon>
        <taxon>Parasitiformes</taxon>
        <taxon>Ixodida</taxon>
        <taxon>Ixodoidea</taxon>
        <taxon>Ixodidae</taxon>
        <taxon>Ixodinae</taxon>
        <taxon>Ixodes</taxon>
    </lineage>
</organism>
<name>B7Q481_IXOSC</name>
<dbReference type="EC" id="2.6.1.2" evidence="6"/>
<dbReference type="InterPro" id="IPR045088">
    <property type="entry name" value="ALAT1/2-like"/>
</dbReference>
<dbReference type="AlphaFoldDB" id="B7Q481"/>